<protein>
    <submittedName>
        <fullName evidence="1">Uncharacterized protein</fullName>
    </submittedName>
</protein>
<evidence type="ECO:0000313" key="2">
    <source>
        <dbReference type="Proteomes" id="UP000030690"/>
    </source>
</evidence>
<reference evidence="1 2" key="2">
    <citation type="submission" date="2013-02" db="EMBL/GenBank/DDBJ databases">
        <title>The Genome Sequence of Plasmodium falciparum Vietnam Oak-Knoll (FVO).</title>
        <authorList>
            <consortium name="The Broad Institute Genome Sequencing Platform"/>
            <consortium name="The Broad Institute Genome Sequencing Center for Infectious Disease"/>
            <person name="Neafsey D."/>
            <person name="Cheeseman I."/>
            <person name="Volkman S."/>
            <person name="Adams J."/>
            <person name="Walker B."/>
            <person name="Young S.K."/>
            <person name="Zeng Q."/>
            <person name="Gargeya S."/>
            <person name="Fitzgerald M."/>
            <person name="Haas B."/>
            <person name="Abouelleil A."/>
            <person name="Alvarado L."/>
            <person name="Arachchi H.M."/>
            <person name="Berlin A.M."/>
            <person name="Chapman S.B."/>
            <person name="Dewar J."/>
            <person name="Goldberg J."/>
            <person name="Griggs A."/>
            <person name="Gujja S."/>
            <person name="Hansen M."/>
            <person name="Howarth C."/>
            <person name="Imamovic A."/>
            <person name="Larimer J."/>
            <person name="McCowan C."/>
            <person name="Murphy C."/>
            <person name="Neiman D."/>
            <person name="Pearson M."/>
            <person name="Priest M."/>
            <person name="Roberts A."/>
            <person name="Saif S."/>
            <person name="Shea T."/>
            <person name="Sisk P."/>
            <person name="Sykes S."/>
            <person name="Wortman J."/>
            <person name="Nusbaum C."/>
            <person name="Birren B."/>
        </authorList>
    </citation>
    <scope>NUCLEOTIDE SEQUENCE [LARGE SCALE GENOMIC DNA]</scope>
    <source>
        <strain evidence="2">Vietnam Oak-Knoll (FVO)</strain>
    </source>
</reference>
<dbReference type="AlphaFoldDB" id="A0A024V7P1"/>
<sequence>MADQIYHKLINENIKMLCNDLLPNEKKDEKKKEYYNNMNINCSSKCEELCNNINDRLQKIKDIVHLRSTKANGILIETLNYIKEYIKEIEKYIQIFNKLIYEENRAYLFIEEIFNTLENQNQNIQKIYNICSKNIVITKNNNELILKNPKACSSLSYEFVNNLMNSGQQKNNNNNNNNNNNKKEQIVQQHNIENQGANYLN</sequence>
<gene>
    <name evidence="1" type="ORF">PFFVO_02403</name>
</gene>
<name>A0A024V7P1_PLAFA</name>
<accession>A0A024V7P1</accession>
<reference evidence="1 2" key="1">
    <citation type="submission" date="2013-02" db="EMBL/GenBank/DDBJ databases">
        <title>The Genome Annotation of Plasmodium falciparum Vietnam Oak-Knoll (FVO).</title>
        <authorList>
            <consortium name="The Broad Institute Genome Sequencing Platform"/>
            <consortium name="The Broad Institute Genome Sequencing Center for Infectious Disease"/>
            <person name="Neafsey D."/>
            <person name="Hoffman S."/>
            <person name="Volkman S."/>
            <person name="Rosenthal P."/>
            <person name="Walker B."/>
            <person name="Young S.K."/>
            <person name="Zeng Q."/>
            <person name="Gargeya S."/>
            <person name="Fitzgerald M."/>
            <person name="Haas B."/>
            <person name="Abouelleil A."/>
            <person name="Allen A.W."/>
            <person name="Alvarado L."/>
            <person name="Arachchi H.M."/>
            <person name="Berlin A.M."/>
            <person name="Chapman S.B."/>
            <person name="Gainer-Dewar J."/>
            <person name="Goldberg J."/>
            <person name="Griggs A."/>
            <person name="Gujja S."/>
            <person name="Hansen M."/>
            <person name="Howarth C."/>
            <person name="Imamovic A."/>
            <person name="Ireland A."/>
            <person name="Larimer J."/>
            <person name="McCowan C."/>
            <person name="Murphy C."/>
            <person name="Pearson M."/>
            <person name="Poon T.W."/>
            <person name="Priest M."/>
            <person name="Roberts A."/>
            <person name="Saif S."/>
            <person name="Shea T."/>
            <person name="Sisk P."/>
            <person name="Sykes S."/>
            <person name="Wortman J."/>
            <person name="Nusbaum C."/>
            <person name="Birren B."/>
        </authorList>
    </citation>
    <scope>NUCLEOTIDE SEQUENCE [LARGE SCALE GENOMIC DNA]</scope>
    <source>
        <strain evidence="2">Vietnam Oak-Knoll (FVO)</strain>
    </source>
</reference>
<evidence type="ECO:0000313" key="1">
    <source>
        <dbReference type="EMBL" id="ETW18504.1"/>
    </source>
</evidence>
<dbReference type="Proteomes" id="UP000030690">
    <property type="component" value="Unassembled WGS sequence"/>
</dbReference>
<dbReference type="OrthoDB" id="391731at2759"/>
<dbReference type="EMBL" id="KI925078">
    <property type="protein sequence ID" value="ETW18504.1"/>
    <property type="molecule type" value="Genomic_DNA"/>
</dbReference>
<dbReference type="Gene3D" id="6.10.250.1370">
    <property type="match status" value="1"/>
</dbReference>
<organism evidence="1 2">
    <name type="scientific">Plasmodium falciparum Vietnam Oak-Knoll</name>
    <name type="common">FVO</name>
    <dbReference type="NCBI Taxonomy" id="1036723"/>
    <lineage>
        <taxon>Eukaryota</taxon>
        <taxon>Sar</taxon>
        <taxon>Alveolata</taxon>
        <taxon>Apicomplexa</taxon>
        <taxon>Aconoidasida</taxon>
        <taxon>Haemosporida</taxon>
        <taxon>Plasmodiidae</taxon>
        <taxon>Plasmodium</taxon>
        <taxon>Plasmodium (Laverania)</taxon>
    </lineage>
</organism>
<proteinExistence type="predicted"/>